<protein>
    <submittedName>
        <fullName evidence="3">General stress protein 69</fullName>
        <ecNumber evidence="3">1.1.1.-</ecNumber>
    </submittedName>
</protein>
<evidence type="ECO:0000259" key="2">
    <source>
        <dbReference type="Pfam" id="PF00248"/>
    </source>
</evidence>
<evidence type="ECO:0000313" key="3">
    <source>
        <dbReference type="EMBL" id="SOY28160.1"/>
    </source>
</evidence>
<proteinExistence type="predicted"/>
<organism evidence="3 4">
    <name type="scientific">Acetatifactor muris</name>
    <dbReference type="NCBI Taxonomy" id="879566"/>
    <lineage>
        <taxon>Bacteria</taxon>
        <taxon>Bacillati</taxon>
        <taxon>Bacillota</taxon>
        <taxon>Clostridia</taxon>
        <taxon>Lachnospirales</taxon>
        <taxon>Lachnospiraceae</taxon>
        <taxon>Acetatifactor</taxon>
    </lineage>
</organism>
<dbReference type="CDD" id="cd19075">
    <property type="entry name" value="AKR_AKR7A1-5"/>
    <property type="match status" value="1"/>
</dbReference>
<dbReference type="PRINTS" id="PR00069">
    <property type="entry name" value="ALDKETRDTASE"/>
</dbReference>
<feature type="domain" description="NADP-dependent oxidoreductase" evidence="2">
    <location>
        <begin position="6"/>
        <end position="301"/>
    </location>
</feature>
<reference evidence="3 4" key="1">
    <citation type="submission" date="2018-01" db="EMBL/GenBank/DDBJ databases">
        <authorList>
            <person name="Gaut B.S."/>
            <person name="Morton B.R."/>
            <person name="Clegg M.T."/>
            <person name="Duvall M.R."/>
        </authorList>
    </citation>
    <scope>NUCLEOTIDE SEQUENCE [LARGE SCALE GENOMIC DNA]</scope>
    <source>
        <strain evidence="3">GP69</strain>
    </source>
</reference>
<dbReference type="PANTHER" id="PTHR43364">
    <property type="entry name" value="NADH-SPECIFIC METHYLGLYOXAL REDUCTASE-RELATED"/>
    <property type="match status" value="1"/>
</dbReference>
<dbReference type="Pfam" id="PF00248">
    <property type="entry name" value="Aldo_ket_red"/>
    <property type="match status" value="1"/>
</dbReference>
<dbReference type="Proteomes" id="UP000236311">
    <property type="component" value="Unassembled WGS sequence"/>
</dbReference>
<dbReference type="InterPro" id="IPR020471">
    <property type="entry name" value="AKR"/>
</dbReference>
<dbReference type="Gene3D" id="3.20.20.100">
    <property type="entry name" value="NADP-dependent oxidoreductase domain"/>
    <property type="match status" value="1"/>
</dbReference>
<sequence>MNSINLILGTMTFGESVFSPEVSRFINAFLDAGYAELDTAYVYNEGSSEKLIGEVIKEIDKPYKISTKVNPRVFGKLDSDAAYKQIRTSLLRLCVDCVDTFYLHFPDPATPVNSVLEACENLYSQGKIRELGLSNFPAWMVADIWHICDKNGWIKPTVYEGIYNPLTRKAETELKDCLGYFGLRFNAYNPMAGGLLTGRYGKVEDVPTVGRFTHRPNYQNRYWKKSYFEAVEIIKEAASNHGITSIEATYRWLAYHSMLNVEQGDGIILGASKVEHLIQNMEAVKAGPLPEDILKSFEQAWEITKQDSPEYFTLYKGGGSVGGKRGSGG</sequence>
<dbReference type="GO" id="GO:0016491">
    <property type="term" value="F:oxidoreductase activity"/>
    <property type="evidence" value="ECO:0007669"/>
    <property type="project" value="UniProtKB-KW"/>
</dbReference>
<evidence type="ECO:0000256" key="1">
    <source>
        <dbReference type="ARBA" id="ARBA00023002"/>
    </source>
</evidence>
<dbReference type="AlphaFoldDB" id="A0A2K4ZCG2"/>
<dbReference type="EMBL" id="OFSM01000004">
    <property type="protein sequence ID" value="SOY28160.1"/>
    <property type="molecule type" value="Genomic_DNA"/>
</dbReference>
<dbReference type="SUPFAM" id="SSF51430">
    <property type="entry name" value="NAD(P)-linked oxidoreductase"/>
    <property type="match status" value="1"/>
</dbReference>
<dbReference type="InterPro" id="IPR050523">
    <property type="entry name" value="AKR_Detox_Biosynth"/>
</dbReference>
<name>A0A2K4ZCG2_9FIRM</name>
<keyword evidence="4" id="KW-1185">Reference proteome</keyword>
<evidence type="ECO:0000313" key="4">
    <source>
        <dbReference type="Proteomes" id="UP000236311"/>
    </source>
</evidence>
<dbReference type="RefSeq" id="WP_207656133.1">
    <property type="nucleotide sequence ID" value="NZ_JANJZD010000004.1"/>
</dbReference>
<keyword evidence="1 3" id="KW-0560">Oxidoreductase</keyword>
<dbReference type="PANTHER" id="PTHR43364:SF4">
    <property type="entry name" value="NAD(P)-LINKED OXIDOREDUCTASE SUPERFAMILY PROTEIN"/>
    <property type="match status" value="1"/>
</dbReference>
<dbReference type="InterPro" id="IPR036812">
    <property type="entry name" value="NAD(P)_OxRdtase_dom_sf"/>
</dbReference>
<dbReference type="InterPro" id="IPR023210">
    <property type="entry name" value="NADP_OxRdtase_dom"/>
</dbReference>
<gene>
    <name evidence="3" type="primary">yhdN_2</name>
    <name evidence="3" type="ORF">AMURIS_00867</name>
</gene>
<dbReference type="EC" id="1.1.1.-" evidence="3"/>
<accession>A0A2K4ZCG2</accession>